<evidence type="ECO:0000313" key="2">
    <source>
        <dbReference type="Proteomes" id="UP000642488"/>
    </source>
</evidence>
<reference evidence="1" key="1">
    <citation type="submission" date="2020-12" db="EMBL/GenBank/DDBJ databases">
        <title>Bacterial taxonomy.</title>
        <authorList>
            <person name="Pan X."/>
        </authorList>
    </citation>
    <scope>NUCLEOTIDE SEQUENCE</scope>
    <source>
        <strain evidence="1">KCTC 52957</strain>
    </source>
</reference>
<name>A0A934MIX2_9RHOB</name>
<keyword evidence="2" id="KW-1185">Reference proteome</keyword>
<sequence>MNPDLGFVDLDLSNDGAEVCTPKRRIVLRERMLHKFIELGDHPCSDPFVRHELLSSLLRRLLCDVALGP</sequence>
<gene>
    <name evidence="1" type="ORF">ILP92_18180</name>
</gene>
<organism evidence="1 2">
    <name type="scientific">Palleronia pontilimi</name>
    <dbReference type="NCBI Taxonomy" id="1964209"/>
    <lineage>
        <taxon>Bacteria</taxon>
        <taxon>Pseudomonadati</taxon>
        <taxon>Pseudomonadota</taxon>
        <taxon>Alphaproteobacteria</taxon>
        <taxon>Rhodobacterales</taxon>
        <taxon>Roseobacteraceae</taxon>
        <taxon>Palleronia</taxon>
    </lineage>
</organism>
<proteinExistence type="predicted"/>
<protein>
    <submittedName>
        <fullName evidence="1">Uncharacterized protein</fullName>
    </submittedName>
</protein>
<dbReference type="EMBL" id="JAEKPD010000041">
    <property type="protein sequence ID" value="MBJ3764659.1"/>
    <property type="molecule type" value="Genomic_DNA"/>
</dbReference>
<comment type="caution">
    <text evidence="1">The sequence shown here is derived from an EMBL/GenBank/DDBJ whole genome shotgun (WGS) entry which is preliminary data.</text>
</comment>
<accession>A0A934MIX2</accession>
<evidence type="ECO:0000313" key="1">
    <source>
        <dbReference type="EMBL" id="MBJ3764659.1"/>
    </source>
</evidence>
<dbReference type="Proteomes" id="UP000642488">
    <property type="component" value="Unassembled WGS sequence"/>
</dbReference>
<dbReference type="AlphaFoldDB" id="A0A934MIX2"/>